<dbReference type="PANTHER" id="PTHR42872">
    <property type="entry name" value="PROTEIN-GLUTAMATE METHYLESTERASE/PROTEIN-GLUTAMINE GLUTAMINASE"/>
    <property type="match status" value="1"/>
</dbReference>
<dbReference type="InterPro" id="IPR000673">
    <property type="entry name" value="Sig_transdc_resp-reg_Me-estase"/>
</dbReference>
<feature type="active site" evidence="4">
    <location>
        <position position="39"/>
    </location>
</feature>
<dbReference type="InterPro" id="IPR035909">
    <property type="entry name" value="CheB_C"/>
</dbReference>
<dbReference type="GO" id="GO:0000156">
    <property type="term" value="F:phosphorelay response regulator activity"/>
    <property type="evidence" value="ECO:0007669"/>
    <property type="project" value="InterPro"/>
</dbReference>
<evidence type="ECO:0000256" key="2">
    <source>
        <dbReference type="ARBA" id="ARBA00039140"/>
    </source>
</evidence>
<dbReference type="EMBL" id="LT629745">
    <property type="protein sequence ID" value="SDS40075.1"/>
    <property type="molecule type" value="Genomic_DNA"/>
</dbReference>
<dbReference type="SUPFAM" id="SSF52738">
    <property type="entry name" value="Methylesterase CheB, C-terminal domain"/>
    <property type="match status" value="1"/>
</dbReference>
<evidence type="ECO:0000256" key="1">
    <source>
        <dbReference type="ARBA" id="ARBA00022801"/>
    </source>
</evidence>
<dbReference type="Pfam" id="PF01339">
    <property type="entry name" value="CheB_methylest"/>
    <property type="match status" value="1"/>
</dbReference>
<evidence type="ECO:0000259" key="5">
    <source>
        <dbReference type="PROSITE" id="PS50122"/>
    </source>
</evidence>
<dbReference type="GO" id="GO:0008984">
    <property type="term" value="F:protein-glutamate methylesterase activity"/>
    <property type="evidence" value="ECO:0007669"/>
    <property type="project" value="UniProtKB-EC"/>
</dbReference>
<comment type="catalytic activity">
    <reaction evidence="3">
        <text>[protein]-L-glutamate 5-O-methyl ester + H2O = L-glutamyl-[protein] + methanol + H(+)</text>
        <dbReference type="Rhea" id="RHEA:23236"/>
        <dbReference type="Rhea" id="RHEA-COMP:10208"/>
        <dbReference type="Rhea" id="RHEA-COMP:10311"/>
        <dbReference type="ChEBI" id="CHEBI:15377"/>
        <dbReference type="ChEBI" id="CHEBI:15378"/>
        <dbReference type="ChEBI" id="CHEBI:17790"/>
        <dbReference type="ChEBI" id="CHEBI:29973"/>
        <dbReference type="ChEBI" id="CHEBI:82795"/>
        <dbReference type="EC" id="3.1.1.61"/>
    </reaction>
</comment>
<dbReference type="InterPro" id="IPR011247">
    <property type="entry name" value="Chemotax_prot-Glu_Me-esterase"/>
</dbReference>
<feature type="domain" description="CheB-type methylesterase" evidence="5">
    <location>
        <begin position="1"/>
        <end position="189"/>
    </location>
</feature>
<dbReference type="AlphaFoldDB" id="A0A1H1RWM4"/>
<dbReference type="PANTHER" id="PTHR42872:SF6">
    <property type="entry name" value="PROTEIN-GLUTAMATE METHYLESTERASE_PROTEIN-GLUTAMINE GLUTAMINASE"/>
    <property type="match status" value="1"/>
</dbReference>
<accession>A0A1H1RWM4</accession>
<dbReference type="PIRSF" id="PIRSF036461">
    <property type="entry name" value="Chmtx_methlestr"/>
    <property type="match status" value="1"/>
</dbReference>
<protein>
    <recommendedName>
        <fullName evidence="2">protein-glutamate methylesterase</fullName>
        <ecNumber evidence="2">3.1.1.61</ecNumber>
    </recommendedName>
</protein>
<evidence type="ECO:0000313" key="7">
    <source>
        <dbReference type="Proteomes" id="UP000198858"/>
    </source>
</evidence>
<keyword evidence="4" id="KW-0145">Chemotaxis</keyword>
<dbReference type="GO" id="GO:0005737">
    <property type="term" value="C:cytoplasm"/>
    <property type="evidence" value="ECO:0007669"/>
    <property type="project" value="InterPro"/>
</dbReference>
<evidence type="ECO:0000256" key="3">
    <source>
        <dbReference type="ARBA" id="ARBA00048267"/>
    </source>
</evidence>
<dbReference type="STRING" id="1250231.SAMN04488552_3051"/>
<name>A0A1H1RWM4_9FLAO</name>
<reference evidence="6 7" key="1">
    <citation type="submission" date="2016-10" db="EMBL/GenBank/DDBJ databases">
        <authorList>
            <person name="Varghese N."/>
            <person name="Submissions S."/>
        </authorList>
    </citation>
    <scope>NUCLEOTIDE SEQUENCE [LARGE SCALE GENOMIC DNA]</scope>
    <source>
        <strain evidence="6 7">Mar_2010_102</strain>
    </source>
</reference>
<dbReference type="GO" id="GO:0006935">
    <property type="term" value="P:chemotaxis"/>
    <property type="evidence" value="ECO:0007669"/>
    <property type="project" value="UniProtKB-UniRule"/>
</dbReference>
<evidence type="ECO:0000256" key="4">
    <source>
        <dbReference type="PROSITE-ProRule" id="PRU00050"/>
    </source>
</evidence>
<sequence length="326" mass="36794">MGNNRIFAIGASAGGRTAIQAILKDISPEVNASFLIVVHSSYDMISSFTSYLNKKIQMEVLDAQENMEVKKGKVYVALPNQHMVVIKGKIMNSNGPRENLFRPSIDVLFRSVAVDFGNRCVGILLSGRLNDGTVGLEAIKRCGGETIIQNPETAEFSGMPLTAQKFVDIDYCLELEEVGDIIRKLTDEPLPEEIEIPYTIRREAEIATRIRSQVKTEDFLGEKVPMSCASCGGPLWKIKDTEIERYRCHVGHSFSQESLLMAQNENLEETLWVCLRTLEEKKVLMFKMAENFKNKGSGHISRSYSDKIQEVDEHIDRLRKLMDIRD</sequence>
<feature type="active site" evidence="4">
    <location>
        <position position="12"/>
    </location>
</feature>
<keyword evidence="7" id="KW-1185">Reference proteome</keyword>
<keyword evidence="1 4" id="KW-0378">Hydrolase</keyword>
<dbReference type="Proteomes" id="UP000198858">
    <property type="component" value="Chromosome I"/>
</dbReference>
<dbReference type="EC" id="3.1.1.61" evidence="2"/>
<dbReference type="CDD" id="cd16433">
    <property type="entry name" value="CheB"/>
    <property type="match status" value="1"/>
</dbReference>
<gene>
    <name evidence="6" type="ORF">SAMN04488552_3051</name>
</gene>
<dbReference type="RefSeq" id="WP_157717422.1">
    <property type="nucleotide sequence ID" value="NZ_LT629745.1"/>
</dbReference>
<evidence type="ECO:0000313" key="6">
    <source>
        <dbReference type="EMBL" id="SDS40075.1"/>
    </source>
</evidence>
<dbReference type="PROSITE" id="PS50122">
    <property type="entry name" value="CHEB"/>
    <property type="match status" value="1"/>
</dbReference>
<proteinExistence type="predicted"/>
<feature type="active site" evidence="4">
    <location>
        <position position="131"/>
    </location>
</feature>
<organism evidence="6 7">
    <name type="scientific">Christiangramia echinicola</name>
    <dbReference type="NCBI Taxonomy" id="279359"/>
    <lineage>
        <taxon>Bacteria</taxon>
        <taxon>Pseudomonadati</taxon>
        <taxon>Bacteroidota</taxon>
        <taxon>Flavobacteriia</taxon>
        <taxon>Flavobacteriales</taxon>
        <taxon>Flavobacteriaceae</taxon>
        <taxon>Christiangramia</taxon>
    </lineage>
</organism>
<dbReference type="Gene3D" id="3.40.50.180">
    <property type="entry name" value="Methylesterase CheB, C-terminal domain"/>
    <property type="match status" value="1"/>
</dbReference>